<dbReference type="EMBL" id="CM037155">
    <property type="protein sequence ID" value="KAH7847269.1"/>
    <property type="molecule type" value="Genomic_DNA"/>
</dbReference>
<evidence type="ECO:0000313" key="2">
    <source>
        <dbReference type="Proteomes" id="UP000828048"/>
    </source>
</evidence>
<evidence type="ECO:0000313" key="1">
    <source>
        <dbReference type="EMBL" id="KAH7847269.1"/>
    </source>
</evidence>
<accession>A0ACB7Y151</accession>
<name>A0ACB7Y151_9ERIC</name>
<sequence>MGVQCCLGGLKLVSSIPPSSYSSSILRPKTLTLALLLHRYQPSPTLPLPFIVRALSSPAIQTTPSSLPKEKDSVVKPQWKASIDFKWIRDNKAAMAANIENRNSSANLELVLELYEKMLTVQKVRVPSCFCHFEDIIRSVVYFVDFC</sequence>
<dbReference type="Proteomes" id="UP000828048">
    <property type="component" value="Chromosome 5"/>
</dbReference>
<reference evidence="1 2" key="1">
    <citation type="journal article" date="2021" name="Hortic Res">
        <title>High-quality reference genome and annotation aids understanding of berry development for evergreen blueberry (Vaccinium darrowii).</title>
        <authorList>
            <person name="Yu J."/>
            <person name="Hulse-Kemp A.M."/>
            <person name="Babiker E."/>
            <person name="Staton M."/>
        </authorList>
    </citation>
    <scope>NUCLEOTIDE SEQUENCE [LARGE SCALE GENOMIC DNA]</scope>
    <source>
        <strain evidence="2">cv. NJ 8807/NJ 8810</strain>
        <tissue evidence="1">Young leaf</tissue>
    </source>
</reference>
<organism evidence="1 2">
    <name type="scientific">Vaccinium darrowii</name>
    <dbReference type="NCBI Taxonomy" id="229202"/>
    <lineage>
        <taxon>Eukaryota</taxon>
        <taxon>Viridiplantae</taxon>
        <taxon>Streptophyta</taxon>
        <taxon>Embryophyta</taxon>
        <taxon>Tracheophyta</taxon>
        <taxon>Spermatophyta</taxon>
        <taxon>Magnoliopsida</taxon>
        <taxon>eudicotyledons</taxon>
        <taxon>Gunneridae</taxon>
        <taxon>Pentapetalae</taxon>
        <taxon>asterids</taxon>
        <taxon>Ericales</taxon>
        <taxon>Ericaceae</taxon>
        <taxon>Vaccinioideae</taxon>
        <taxon>Vaccinieae</taxon>
        <taxon>Vaccinium</taxon>
    </lineage>
</organism>
<proteinExistence type="predicted"/>
<keyword evidence="2" id="KW-1185">Reference proteome</keyword>
<gene>
    <name evidence="1" type="ORF">Vadar_023989</name>
</gene>
<protein>
    <submittedName>
        <fullName evidence="1">Uncharacterized protein</fullName>
    </submittedName>
</protein>
<comment type="caution">
    <text evidence="1">The sequence shown here is derived from an EMBL/GenBank/DDBJ whole genome shotgun (WGS) entry which is preliminary data.</text>
</comment>